<keyword evidence="8" id="KW-0326">Glycosidase</keyword>
<dbReference type="PANTHER" id="PTHR31451">
    <property type="match status" value="1"/>
</dbReference>
<keyword evidence="9" id="KW-1133">Transmembrane helix</keyword>
<proteinExistence type="inferred from homology"/>
<gene>
    <name evidence="11" type="ORF">CROQUDRAFT_86386</name>
</gene>
<keyword evidence="9" id="KW-0472">Membrane</keyword>
<protein>
    <recommendedName>
        <fullName evidence="4">mannan endo-1,4-beta-mannosidase</fullName>
        <ecNumber evidence="4">3.2.1.78</ecNumber>
    </recommendedName>
</protein>
<dbReference type="AlphaFoldDB" id="A0A9P6NUA2"/>
<dbReference type="EC" id="3.2.1.78" evidence="4"/>
<evidence type="ECO:0000256" key="3">
    <source>
        <dbReference type="ARBA" id="ARBA00005641"/>
    </source>
</evidence>
<dbReference type="PANTHER" id="PTHR31451:SF39">
    <property type="entry name" value="MANNAN ENDO-1,4-BETA-MANNOSIDASE 1"/>
    <property type="match status" value="1"/>
</dbReference>
<comment type="catalytic activity">
    <reaction evidence="1">
        <text>Random hydrolysis of (1-&gt;4)-beta-D-mannosidic linkages in mannans, galactomannans and glucomannans.</text>
        <dbReference type="EC" id="3.2.1.78"/>
    </reaction>
</comment>
<evidence type="ECO:0000313" key="11">
    <source>
        <dbReference type="EMBL" id="KAG0151752.1"/>
    </source>
</evidence>
<evidence type="ECO:0000256" key="5">
    <source>
        <dbReference type="ARBA" id="ARBA00022525"/>
    </source>
</evidence>
<keyword evidence="5" id="KW-0964">Secreted</keyword>
<evidence type="ECO:0000256" key="7">
    <source>
        <dbReference type="ARBA" id="ARBA00022801"/>
    </source>
</evidence>
<dbReference type="EMBL" id="MU167211">
    <property type="protein sequence ID" value="KAG0151752.1"/>
    <property type="molecule type" value="Genomic_DNA"/>
</dbReference>
<keyword evidence="9" id="KW-0812">Transmembrane</keyword>
<dbReference type="Pfam" id="PF26410">
    <property type="entry name" value="GH5_mannosidase"/>
    <property type="match status" value="1"/>
</dbReference>
<sequence>MSNSSSSCPFRQPSTISLPDPDAVRAFVSLAPIKSDSQSHTFVRRNGSRLILSNAQPFKIVGPNIYWLGIDENVGSIASVPSSQRILDAFATAAAMGSTTVRSTTLGVSVGTKNAIEPSLGKFNTDALDHLGLVVYIAKLYGIRLIIPLTDEYDYYHGGHTTFLRWRDMGSNTSAFYDTSSIVFQDFVTYLTTILNHTNPYTQIKLAEDPTILAWETGNELDNPAPGWTRAVAEEIKSLAPNQLVGSGRYGVDVNDLRIDSIDLVYVPIHSDRHVLVIRFYQSLACLTDRTKAKSQYHFYPPSANRYQAGFKLASKYSKVYFGGEFDWTGRSHDWTLILAIIIPGLVIIGLISWLVTTPHFPFRLQLNSQRSVTIERWQALLAFVLLSATVLGGVGYWVGIGWDGLEAFLRAIEDGAGSGGLYWSLFGRDDGCCGFVDHDDGFTLHYPGRDEGEQRRVGRLISHAARVAGRIKLGATEQPTWVDIACPQIDWKNGTTGVWGLARKM</sequence>
<reference evidence="11" key="1">
    <citation type="submission" date="2013-11" db="EMBL/GenBank/DDBJ databases">
        <title>Genome sequence of the fusiform rust pathogen reveals effectors for host alternation and coevolution with pine.</title>
        <authorList>
            <consortium name="DOE Joint Genome Institute"/>
            <person name="Smith K."/>
            <person name="Pendleton A."/>
            <person name="Kubisiak T."/>
            <person name="Anderson C."/>
            <person name="Salamov A."/>
            <person name="Aerts A."/>
            <person name="Riley R."/>
            <person name="Clum A."/>
            <person name="Lindquist E."/>
            <person name="Ence D."/>
            <person name="Campbell M."/>
            <person name="Kronenberg Z."/>
            <person name="Feau N."/>
            <person name="Dhillon B."/>
            <person name="Hamelin R."/>
            <person name="Burleigh J."/>
            <person name="Smith J."/>
            <person name="Yandell M."/>
            <person name="Nelson C."/>
            <person name="Grigoriev I."/>
            <person name="Davis J."/>
        </authorList>
    </citation>
    <scope>NUCLEOTIDE SEQUENCE</scope>
    <source>
        <strain evidence="11">G11</strain>
    </source>
</reference>
<dbReference type="GO" id="GO:0005576">
    <property type="term" value="C:extracellular region"/>
    <property type="evidence" value="ECO:0007669"/>
    <property type="project" value="UniProtKB-SubCell"/>
</dbReference>
<feature type="transmembrane region" description="Helical" evidence="9">
    <location>
        <begin position="378"/>
        <end position="399"/>
    </location>
</feature>
<evidence type="ECO:0000256" key="8">
    <source>
        <dbReference type="ARBA" id="ARBA00023295"/>
    </source>
</evidence>
<keyword evidence="12" id="KW-1185">Reference proteome</keyword>
<organism evidence="11 12">
    <name type="scientific">Cronartium quercuum f. sp. fusiforme G11</name>
    <dbReference type="NCBI Taxonomy" id="708437"/>
    <lineage>
        <taxon>Eukaryota</taxon>
        <taxon>Fungi</taxon>
        <taxon>Dikarya</taxon>
        <taxon>Basidiomycota</taxon>
        <taxon>Pucciniomycotina</taxon>
        <taxon>Pucciniomycetes</taxon>
        <taxon>Pucciniales</taxon>
        <taxon>Coleosporiaceae</taxon>
        <taxon>Cronartium</taxon>
    </lineage>
</organism>
<comment type="caution">
    <text evidence="11">The sequence shown here is derived from an EMBL/GenBank/DDBJ whole genome shotgun (WGS) entry which is preliminary data.</text>
</comment>
<accession>A0A9P6NUA2</accession>
<dbReference type="InterPro" id="IPR045053">
    <property type="entry name" value="MAN-like"/>
</dbReference>
<comment type="subcellular location">
    <subcellularLocation>
        <location evidence="2">Secreted</location>
    </subcellularLocation>
</comment>
<evidence type="ECO:0000256" key="6">
    <source>
        <dbReference type="ARBA" id="ARBA00022729"/>
    </source>
</evidence>
<name>A0A9P6NUA2_9BASI</name>
<evidence type="ECO:0000313" key="12">
    <source>
        <dbReference type="Proteomes" id="UP000886653"/>
    </source>
</evidence>
<feature type="transmembrane region" description="Helical" evidence="9">
    <location>
        <begin position="335"/>
        <end position="357"/>
    </location>
</feature>
<dbReference type="OrthoDB" id="406631at2759"/>
<dbReference type="GO" id="GO:0016985">
    <property type="term" value="F:mannan endo-1,4-beta-mannosidase activity"/>
    <property type="evidence" value="ECO:0007669"/>
    <property type="project" value="UniProtKB-EC"/>
</dbReference>
<evidence type="ECO:0000256" key="2">
    <source>
        <dbReference type="ARBA" id="ARBA00004613"/>
    </source>
</evidence>
<keyword evidence="6" id="KW-0732">Signal</keyword>
<evidence type="ECO:0000256" key="9">
    <source>
        <dbReference type="SAM" id="Phobius"/>
    </source>
</evidence>
<evidence type="ECO:0000259" key="10">
    <source>
        <dbReference type="Pfam" id="PF26410"/>
    </source>
</evidence>
<evidence type="ECO:0000256" key="1">
    <source>
        <dbReference type="ARBA" id="ARBA00001678"/>
    </source>
</evidence>
<dbReference type="SUPFAM" id="SSF51445">
    <property type="entry name" value="(Trans)glycosidases"/>
    <property type="match status" value="1"/>
</dbReference>
<dbReference type="Proteomes" id="UP000886653">
    <property type="component" value="Unassembled WGS sequence"/>
</dbReference>
<evidence type="ECO:0000256" key="4">
    <source>
        <dbReference type="ARBA" id="ARBA00012706"/>
    </source>
</evidence>
<comment type="similarity">
    <text evidence="3">Belongs to the glycosyl hydrolase 5 (cellulase A) family.</text>
</comment>
<feature type="domain" description="Glycoside hydrolase family 5" evidence="10">
    <location>
        <begin position="41"/>
        <end position="252"/>
    </location>
</feature>
<dbReference type="Gene3D" id="3.20.20.80">
    <property type="entry name" value="Glycosidases"/>
    <property type="match status" value="1"/>
</dbReference>
<dbReference type="InterPro" id="IPR017853">
    <property type="entry name" value="GH"/>
</dbReference>
<keyword evidence="7" id="KW-0378">Hydrolase</keyword>
<dbReference type="InterPro" id="IPR001547">
    <property type="entry name" value="Glyco_hydro_5"/>
</dbReference>